<proteinExistence type="predicted"/>
<organism evidence="1 2">
    <name type="scientific">Paludisphaera borealis</name>
    <dbReference type="NCBI Taxonomy" id="1387353"/>
    <lineage>
        <taxon>Bacteria</taxon>
        <taxon>Pseudomonadati</taxon>
        <taxon>Planctomycetota</taxon>
        <taxon>Planctomycetia</taxon>
        <taxon>Isosphaerales</taxon>
        <taxon>Isosphaeraceae</taxon>
        <taxon>Paludisphaera</taxon>
    </lineage>
</organism>
<gene>
    <name evidence="1" type="ORF">BSF38_05598</name>
</gene>
<dbReference type="Proteomes" id="UP000186309">
    <property type="component" value="Chromosome"/>
</dbReference>
<keyword evidence="2" id="KW-1185">Reference proteome</keyword>
<reference evidence="2" key="1">
    <citation type="submission" date="2016-12" db="EMBL/GenBank/DDBJ databases">
        <title>Comparative genomics of four Isosphaeraceae planctomycetes: a common pool of plasmids and glycoside hydrolase genes.</title>
        <authorList>
            <person name="Ivanova A."/>
        </authorList>
    </citation>
    <scope>NUCLEOTIDE SEQUENCE [LARGE SCALE GENOMIC DNA]</scope>
    <source>
        <strain evidence="2">PX4</strain>
    </source>
</reference>
<dbReference type="EMBL" id="CP019082">
    <property type="protein sequence ID" value="APW64009.1"/>
    <property type="molecule type" value="Genomic_DNA"/>
</dbReference>
<dbReference type="STRING" id="1387353.BSF38_05598"/>
<dbReference type="KEGG" id="pbor:BSF38_05598"/>
<evidence type="ECO:0000313" key="1">
    <source>
        <dbReference type="EMBL" id="APW64009.1"/>
    </source>
</evidence>
<protein>
    <submittedName>
        <fullName evidence="1">Uncharacterized protein</fullName>
    </submittedName>
</protein>
<evidence type="ECO:0000313" key="2">
    <source>
        <dbReference type="Proteomes" id="UP000186309"/>
    </source>
</evidence>
<name>A0A1U7CYQ6_9BACT</name>
<sequence>MRPFFRIATLPSRGGDHNLESPPFVVVVVMETLTVRISRLSHSLLRELAGETDETMVEVLDKAVRAYRNATLLAGLDADYRALRDDPAAWAEELRERESWDGTVGDGLND</sequence>
<dbReference type="AlphaFoldDB" id="A0A1U7CYQ6"/>
<accession>A0A1U7CYQ6</accession>